<accession>A0AA35QZ16</accession>
<evidence type="ECO:0000256" key="5">
    <source>
        <dbReference type="ARBA" id="ARBA00022989"/>
    </source>
</evidence>
<dbReference type="SUPFAM" id="SSF144091">
    <property type="entry name" value="Rhomboid-like"/>
    <property type="match status" value="1"/>
</dbReference>
<keyword evidence="4" id="KW-0256">Endoplasmic reticulum</keyword>
<evidence type="ECO:0000256" key="6">
    <source>
        <dbReference type="ARBA" id="ARBA00023136"/>
    </source>
</evidence>
<dbReference type="InterPro" id="IPR051512">
    <property type="entry name" value="Inactive_Rhomboid"/>
</dbReference>
<feature type="transmembrane region" description="Helical" evidence="8">
    <location>
        <begin position="884"/>
        <end position="903"/>
    </location>
</feature>
<keyword evidence="11" id="KW-1185">Reference proteome</keyword>
<dbReference type="AlphaFoldDB" id="A0AA35QZ16"/>
<feature type="region of interest" description="Disordered" evidence="7">
    <location>
        <begin position="394"/>
        <end position="435"/>
    </location>
</feature>
<dbReference type="GO" id="GO:0042058">
    <property type="term" value="P:regulation of epidermal growth factor receptor signaling pathway"/>
    <property type="evidence" value="ECO:0007669"/>
    <property type="project" value="TreeGrafter"/>
</dbReference>
<comment type="similarity">
    <text evidence="2">Belongs to the peptidase S54 family.</text>
</comment>
<comment type="caution">
    <text evidence="10">The sequence shown here is derived from an EMBL/GenBank/DDBJ whole genome shotgun (WGS) entry which is preliminary data.</text>
</comment>
<feature type="transmembrane region" description="Helical" evidence="8">
    <location>
        <begin position="818"/>
        <end position="841"/>
    </location>
</feature>
<evidence type="ECO:0000313" key="10">
    <source>
        <dbReference type="EMBL" id="CAI7997749.1"/>
    </source>
</evidence>
<dbReference type="Gene3D" id="1.20.1540.10">
    <property type="entry name" value="Rhomboid-like"/>
    <property type="match status" value="1"/>
</dbReference>
<dbReference type="Proteomes" id="UP001174909">
    <property type="component" value="Unassembled WGS sequence"/>
</dbReference>
<evidence type="ECO:0000256" key="2">
    <source>
        <dbReference type="ARBA" id="ARBA00009045"/>
    </source>
</evidence>
<protein>
    <submittedName>
        <fullName evidence="10">Inactive rhomboid protein 1</fullName>
    </submittedName>
</protein>
<feature type="transmembrane region" description="Helical" evidence="8">
    <location>
        <begin position="764"/>
        <end position="783"/>
    </location>
</feature>
<reference evidence="10" key="1">
    <citation type="submission" date="2023-03" db="EMBL/GenBank/DDBJ databases">
        <authorList>
            <person name="Steffen K."/>
            <person name="Cardenas P."/>
        </authorList>
    </citation>
    <scope>NUCLEOTIDE SEQUENCE</scope>
</reference>
<dbReference type="PANTHER" id="PTHR45965:SF3">
    <property type="entry name" value="INACTIVE RHOMBOID PROTEIN 1"/>
    <property type="match status" value="1"/>
</dbReference>
<proteinExistence type="inferred from homology"/>
<dbReference type="GO" id="GO:0005789">
    <property type="term" value="C:endoplasmic reticulum membrane"/>
    <property type="evidence" value="ECO:0007669"/>
    <property type="project" value="UniProtKB-SubCell"/>
</dbReference>
<dbReference type="PANTHER" id="PTHR45965">
    <property type="entry name" value="INACTIVE RHOMBOID PROTEIN"/>
    <property type="match status" value="1"/>
</dbReference>
<feature type="transmembrane region" description="Helical" evidence="8">
    <location>
        <begin position="737"/>
        <end position="757"/>
    </location>
</feature>
<keyword evidence="5 8" id="KW-1133">Transmembrane helix</keyword>
<evidence type="ECO:0000256" key="3">
    <source>
        <dbReference type="ARBA" id="ARBA00022692"/>
    </source>
</evidence>
<evidence type="ECO:0000313" key="11">
    <source>
        <dbReference type="Proteomes" id="UP001174909"/>
    </source>
</evidence>
<gene>
    <name evidence="10" type="ORF">GBAR_LOCUS2236</name>
</gene>
<dbReference type="GO" id="GO:0050708">
    <property type="term" value="P:regulation of protein secretion"/>
    <property type="evidence" value="ECO:0007669"/>
    <property type="project" value="TreeGrafter"/>
</dbReference>
<feature type="compositionally biased region" description="Basic residues" evidence="7">
    <location>
        <begin position="422"/>
        <end position="432"/>
    </location>
</feature>
<dbReference type="InterPro" id="IPR022764">
    <property type="entry name" value="Peptidase_S54_rhomboid_dom"/>
</dbReference>
<feature type="transmembrane region" description="Helical" evidence="8">
    <location>
        <begin position="789"/>
        <end position="806"/>
    </location>
</feature>
<dbReference type="EMBL" id="CASHTH010000326">
    <property type="protein sequence ID" value="CAI7997749.1"/>
    <property type="molecule type" value="Genomic_DNA"/>
</dbReference>
<evidence type="ECO:0000256" key="8">
    <source>
        <dbReference type="SAM" id="Phobius"/>
    </source>
</evidence>
<comment type="subcellular location">
    <subcellularLocation>
        <location evidence="1">Endoplasmic reticulum membrane</location>
        <topology evidence="1">Multi-pass membrane protein</topology>
    </subcellularLocation>
</comment>
<keyword evidence="3 8" id="KW-0812">Transmembrane</keyword>
<feature type="transmembrane region" description="Helical" evidence="8">
    <location>
        <begin position="709"/>
        <end position="731"/>
    </location>
</feature>
<evidence type="ECO:0000259" key="9">
    <source>
        <dbReference type="Pfam" id="PF01694"/>
    </source>
</evidence>
<feature type="region of interest" description="Disordered" evidence="7">
    <location>
        <begin position="89"/>
        <end position="134"/>
    </location>
</feature>
<evidence type="ECO:0000256" key="7">
    <source>
        <dbReference type="SAM" id="MobiDB-lite"/>
    </source>
</evidence>
<keyword evidence="6 8" id="KW-0472">Membrane</keyword>
<organism evidence="10 11">
    <name type="scientific">Geodia barretti</name>
    <name type="common">Barrett's horny sponge</name>
    <dbReference type="NCBI Taxonomy" id="519541"/>
    <lineage>
        <taxon>Eukaryota</taxon>
        <taxon>Metazoa</taxon>
        <taxon>Porifera</taxon>
        <taxon>Demospongiae</taxon>
        <taxon>Heteroscleromorpha</taxon>
        <taxon>Tetractinellida</taxon>
        <taxon>Astrophorina</taxon>
        <taxon>Geodiidae</taxon>
        <taxon>Geodia</taxon>
    </lineage>
</organism>
<evidence type="ECO:0000256" key="1">
    <source>
        <dbReference type="ARBA" id="ARBA00004477"/>
    </source>
</evidence>
<evidence type="ECO:0000256" key="4">
    <source>
        <dbReference type="ARBA" id="ARBA00022824"/>
    </source>
</evidence>
<dbReference type="GO" id="GO:0004252">
    <property type="term" value="F:serine-type endopeptidase activity"/>
    <property type="evidence" value="ECO:0007669"/>
    <property type="project" value="InterPro"/>
</dbReference>
<name>A0AA35QZ16_GEOBA</name>
<sequence>MASYTADQIQKFRQIFRERSAEEGLRLEEFEPAAEACLLSAGLPQPPPHYLSSEFGRLSTTGTVSWQQFLQVLIHSNLNYVPGVGYREDAVSPTSSSSHIPLPPPPYHTQQQSSGPTTNARTTGGGGGIVQSSRSVGFVDSPEVVTVVGYTTDDEVPMEPTTSWGQTLVRGGASLGRAIGNFFGVTDQSQFGTVEQAGWAQVGPASAEETFSIGRRLSFRTGLAEEPPPEYPGPPSVTVATGGGRSFDPAELSDSSEEDDNLFVAAPPDYQDVVSSERPPALPPHQSTVVMAEVHSSSHQVPNSGGQQFFSQSSTAALLTPQTPPITMQQYPPPSRPAQQTPAARSTDFIYDPTDAWNYYLKFVKAERNLRQRRHHQGAFEFFGSVNAAAESNANPTVDEVGRRGSIRRDRLGSSSEPVELRRHKKRKKNTKLQRQSTLVQHKVESLPSFTPWFIIVMSCLQIVALIVLISINGGVAPIRGTPIRHSEFFPSLRSNSTNATERVTYFEAVNLWIGLPPKELIRIGAKFTPCMRRDFEIRDRNTEFYGDNEDTIGCCKNQDNVGDTIRTQDCSCFSGTVNCTVNEGNLSDIAYNTGPCPAGSATFHPCCVSITGRCLVTSKEECDARGGEFHLNFGSCLEVNCMEEVCGFNGASVGADSGTPYLPNANQFWRFFLSIFIHLGVIHIVLIMPVQLYIGFKIERTIGWLRTGIIYLIAGVGGNIVSGIFVPYGVNAGASGAVFGLIGVLFVELFQFWQIVDRAPLELVKLLGFVVFLLALGTLPFIDNMAHIGGLLFGVVAAIIFVPYITFGKLDAIRKRILLAICAPLLFLLFLSGLTTFYLIPNPSFCPECGYINCFPYGPTFAQRSTETPGPRSIPFSLSSPTILSLYNMILRVLCVVTRLHIMSV</sequence>
<feature type="region of interest" description="Disordered" evidence="7">
    <location>
        <begin position="223"/>
        <end position="258"/>
    </location>
</feature>
<feature type="domain" description="Peptidase S54 rhomboid" evidence="9">
    <location>
        <begin position="667"/>
        <end position="803"/>
    </location>
</feature>
<feature type="transmembrane region" description="Helical" evidence="8">
    <location>
        <begin position="669"/>
        <end position="697"/>
    </location>
</feature>
<dbReference type="InterPro" id="IPR035952">
    <property type="entry name" value="Rhomboid-like_sf"/>
</dbReference>
<dbReference type="Pfam" id="PF01694">
    <property type="entry name" value="Rhomboid"/>
    <property type="match status" value="1"/>
</dbReference>
<feature type="compositionally biased region" description="Basic and acidic residues" evidence="7">
    <location>
        <begin position="400"/>
        <end position="412"/>
    </location>
</feature>